<reference evidence="6" key="1">
    <citation type="journal article" date="2019" name="Int. J. Syst. Evol. Microbiol.">
        <title>The Global Catalogue of Microorganisms (GCM) 10K type strain sequencing project: providing services to taxonomists for standard genome sequencing and annotation.</title>
        <authorList>
            <consortium name="The Broad Institute Genomics Platform"/>
            <consortium name="The Broad Institute Genome Sequencing Center for Infectious Disease"/>
            <person name="Wu L."/>
            <person name="Ma J."/>
        </authorList>
    </citation>
    <scope>NUCLEOTIDE SEQUENCE [LARGE SCALE GENOMIC DNA]</scope>
    <source>
        <strain evidence="6">CGMCC 1.19061</strain>
    </source>
</reference>
<dbReference type="SMART" id="SM00354">
    <property type="entry name" value="HTH_LACI"/>
    <property type="match status" value="1"/>
</dbReference>
<dbReference type="SUPFAM" id="SSF47413">
    <property type="entry name" value="lambda repressor-like DNA-binding domains"/>
    <property type="match status" value="1"/>
</dbReference>
<dbReference type="Proteomes" id="UP001596026">
    <property type="component" value="Unassembled WGS sequence"/>
</dbReference>
<organism evidence="5 6">
    <name type="scientific">Enterococcus eurekensis</name>
    <dbReference type="NCBI Taxonomy" id="1159753"/>
    <lineage>
        <taxon>Bacteria</taxon>
        <taxon>Bacillati</taxon>
        <taxon>Bacillota</taxon>
        <taxon>Bacilli</taxon>
        <taxon>Lactobacillales</taxon>
        <taxon>Enterococcaceae</taxon>
        <taxon>Enterococcus</taxon>
    </lineage>
</organism>
<evidence type="ECO:0000256" key="1">
    <source>
        <dbReference type="ARBA" id="ARBA00023015"/>
    </source>
</evidence>
<dbReference type="RefSeq" id="WP_379966716.1">
    <property type="nucleotide sequence ID" value="NZ_JBHSGT010000060.1"/>
</dbReference>
<dbReference type="Gene3D" id="3.40.50.2300">
    <property type="match status" value="2"/>
</dbReference>
<gene>
    <name evidence="5" type="ORF">ACFO3L_09805</name>
</gene>
<evidence type="ECO:0000313" key="5">
    <source>
        <dbReference type="EMBL" id="MFC4710892.1"/>
    </source>
</evidence>
<dbReference type="Gene3D" id="1.10.260.40">
    <property type="entry name" value="lambda repressor-like DNA-binding domains"/>
    <property type="match status" value="1"/>
</dbReference>
<dbReference type="Pfam" id="PF00356">
    <property type="entry name" value="LacI"/>
    <property type="match status" value="1"/>
</dbReference>
<comment type="caution">
    <text evidence="5">The sequence shown here is derived from an EMBL/GenBank/DDBJ whole genome shotgun (WGS) entry which is preliminary data.</text>
</comment>
<sequence length="336" mass="38332">MTTIKKIAEVSGFSQATVSRLLKGDTSLSVSEQTRKTIINTALSLGYDRSKIKTTIEKIALLFWMTNQEELQDLYFHQLRLTIEKYAQENNLDILTIKHEDGIQSLPKNISGFIGVGFFSKEEMRQLKIICPNGVFLEMNSEPEMFDTVKPDTDRMTRHAIDLFLKKGYEKIGFIGGAYHNPDINLDEIDSREVTFRQYLTQKEKLKEKYVFSGGKFTVKQGYQLTKQMIEQLGDDLPECIFVASDTIAVGALQAFNEVGIMIPDRLELISVNDNDIAKFVSPPLTTFRIDVEELARTSIDMLVDQLIYPREITKTVLVGAKLIERKSFLFDEKTK</sequence>
<keyword evidence="6" id="KW-1185">Reference proteome</keyword>
<feature type="domain" description="HTH lacI-type" evidence="4">
    <location>
        <begin position="1"/>
        <end position="58"/>
    </location>
</feature>
<dbReference type="CDD" id="cd01392">
    <property type="entry name" value="HTH_LacI"/>
    <property type="match status" value="1"/>
</dbReference>
<evidence type="ECO:0000313" key="6">
    <source>
        <dbReference type="Proteomes" id="UP001596026"/>
    </source>
</evidence>
<keyword evidence="2 5" id="KW-0238">DNA-binding</keyword>
<dbReference type="EMBL" id="JBHSGT010000060">
    <property type="protein sequence ID" value="MFC4710892.1"/>
    <property type="molecule type" value="Genomic_DNA"/>
</dbReference>
<proteinExistence type="predicted"/>
<dbReference type="SUPFAM" id="SSF53822">
    <property type="entry name" value="Periplasmic binding protein-like I"/>
    <property type="match status" value="1"/>
</dbReference>
<dbReference type="InterPro" id="IPR028082">
    <property type="entry name" value="Peripla_BP_I"/>
</dbReference>
<dbReference type="InterPro" id="IPR000843">
    <property type="entry name" value="HTH_LacI"/>
</dbReference>
<name>A0ABV9M514_9ENTE</name>
<dbReference type="CDD" id="cd01544">
    <property type="entry name" value="PBP1_GalR"/>
    <property type="match status" value="1"/>
</dbReference>
<protein>
    <submittedName>
        <fullName evidence="5">LacI family DNA-binding transcriptional regulator</fullName>
    </submittedName>
</protein>
<dbReference type="PANTHER" id="PTHR30146:SF149">
    <property type="entry name" value="HTH-TYPE TRANSCRIPTIONAL REGULATOR EBGR"/>
    <property type="match status" value="1"/>
</dbReference>
<keyword evidence="3" id="KW-0804">Transcription</keyword>
<evidence type="ECO:0000256" key="3">
    <source>
        <dbReference type="ARBA" id="ARBA00023163"/>
    </source>
</evidence>
<evidence type="ECO:0000256" key="2">
    <source>
        <dbReference type="ARBA" id="ARBA00023125"/>
    </source>
</evidence>
<dbReference type="InterPro" id="IPR046335">
    <property type="entry name" value="LacI/GalR-like_sensor"/>
</dbReference>
<dbReference type="InterPro" id="IPR010982">
    <property type="entry name" value="Lambda_DNA-bd_dom_sf"/>
</dbReference>
<accession>A0ABV9M514</accession>
<keyword evidence="1" id="KW-0805">Transcription regulation</keyword>
<dbReference type="GO" id="GO:0003677">
    <property type="term" value="F:DNA binding"/>
    <property type="evidence" value="ECO:0007669"/>
    <property type="project" value="UniProtKB-KW"/>
</dbReference>
<evidence type="ECO:0000259" key="4">
    <source>
        <dbReference type="SMART" id="SM00354"/>
    </source>
</evidence>
<dbReference type="Pfam" id="PF13377">
    <property type="entry name" value="Peripla_BP_3"/>
    <property type="match status" value="1"/>
</dbReference>
<dbReference type="PANTHER" id="PTHR30146">
    <property type="entry name" value="LACI-RELATED TRANSCRIPTIONAL REPRESSOR"/>
    <property type="match status" value="1"/>
</dbReference>